<dbReference type="Pfam" id="PF04981">
    <property type="entry name" value="NMD3"/>
    <property type="match status" value="1"/>
</dbReference>
<feature type="non-terminal residue" evidence="12">
    <location>
        <position position="1"/>
    </location>
</feature>
<reference evidence="12" key="1">
    <citation type="submission" date="2021-02" db="EMBL/GenBank/DDBJ databases">
        <authorList>
            <person name="Nowell W R."/>
        </authorList>
    </citation>
    <scope>NUCLEOTIDE SEQUENCE</scope>
</reference>
<evidence type="ECO:0000256" key="6">
    <source>
        <dbReference type="ARBA" id="ARBA00022448"/>
    </source>
</evidence>
<dbReference type="Pfam" id="PF21192">
    <property type="entry name" value="OB_NMD3"/>
    <property type="match status" value="1"/>
</dbReference>
<dbReference type="GO" id="GO:0015031">
    <property type="term" value="P:protein transport"/>
    <property type="evidence" value="ECO:0007669"/>
    <property type="project" value="UniProtKB-KW"/>
</dbReference>
<evidence type="ECO:0000259" key="11">
    <source>
        <dbReference type="PROSITE" id="PS50235"/>
    </source>
</evidence>
<comment type="similarity">
    <text evidence="4">Belongs to the NMD3 family.</text>
</comment>
<dbReference type="Pfam" id="PF21193">
    <property type="entry name" value="NMD_SH3"/>
    <property type="match status" value="1"/>
</dbReference>
<evidence type="ECO:0000313" key="13">
    <source>
        <dbReference type="Proteomes" id="UP000681967"/>
    </source>
</evidence>
<dbReference type="SUPFAM" id="SSF140856">
    <property type="entry name" value="USP8 N-terminal domain-like"/>
    <property type="match status" value="1"/>
</dbReference>
<dbReference type="InterPro" id="IPR048899">
    <property type="entry name" value="NMD_SH3"/>
</dbReference>
<evidence type="ECO:0000256" key="2">
    <source>
        <dbReference type="ARBA" id="ARBA00004123"/>
    </source>
</evidence>
<name>A0A8S2IXR1_9BILA</name>
<dbReference type="InterPro" id="IPR039768">
    <property type="entry name" value="Nmd3"/>
</dbReference>
<sequence length="1198" mass="137375">MEYITDSIEPTTTAGKILCCQCGVLIEPNALNMCNGCMQSQIDITEFIPKQGQLQMCNKCIRYLQPPNTWISAQLESRELLTVCLKRIKGLNKEVRLVDAGFIWTEPHSKRIKVKLTVQKEVAQGAILQQTFIVEFTIFNQICDDCQRVEAKDYWKALVQVRQRTSHKKTFFYLEQLLLKHNAHADASNIKQVHGGLDFYFAEQNSGRKLVDFLTCVVPCRFETSKRLISHDIHSNIYNYKYTTLIEIVPVCKDDIVCLSKKQSKHLGNIGPICICSRVTQNIYLIDPQTLKVEPISSSEFWRSPFSSICDSKHLVEYIVCDVNVLDSTSKPHVYGKESQKHALAEVFVMKSSEIGVIDKQYTTISHLGHILHPGDTVMGFDLQNSNVSDPSLNDFDLDTLPDVILVKKIYADKSLRNRRRQWKLKHLDVEDAASVNSTIERDYNEFLEDLEEDPVLRQNAELINDEERAYVLYMRLFACFTALKQAKDIAHNQSSVQYYQKGAFLWWEKADQLSASLKARYDAKNAVKIEEERKIQAAIDEEASLEKSISPKLLYKYLNELKKNILLIDMRSTTDYDQSHMRTSACIHIPADLMNGKGWTSWGVESALTDQNACTKFKQRASYDYIVLFDDDSYENNLKAGHCLMGLKQAIFSFDRDVKLKHEPLILDGGYEDWMTYYPGENTAPLISRKPFGELRSFEVSYPDDVYVPEEVPADVTTNAQPEAATITSAIVPQIDRTRKPINNQKPESNVIESDELPIQQIEEEQPTPIIPPVIVVKEQPEIPDRSMKPIQPIGPTSSVNQELPNIPIVPDITVHPSSVTAIISNTTNISSEIPKLIDKNVNKNDSNRENIPPTDVSKFPILNRETLPIYRPFNRTVPINNTDEQYKKKFDAVTGRKVIIDVKSNRYITDIPENETNKTPIHITPSVNRDTKPILTQQTRHQIAYDYRAITGDLQVNGRTGLKNLGNSCYMNSIIQSLSFNLKLTNYFLSGDFIKDINTKNKFGSGGLVVKEWFKLIYLLWCQQYSYVAPQPFKYAVGTLQKAYLGTQQQDAHEFLVFLLDALHEDLNQATRPRIEELKSENFKTDRQFAEASKKSFLSHNKSIIIDLFYGLFKSTTICLLCSYNSIRFDAFAMNSVPIPRVRQCSLDDCLDLFREFEYLRGDERYECSNCKRVSEKKRRLDIWELPKIFIVHFKR</sequence>
<keyword evidence="9" id="KW-0539">Nucleus</keyword>
<keyword evidence="8" id="KW-0653">Protein transport</keyword>
<proteinExistence type="inferred from homology"/>
<accession>A0A8S2IXR1</accession>
<dbReference type="InterPro" id="IPR001763">
    <property type="entry name" value="Rhodanese-like_dom"/>
</dbReference>
<dbReference type="GO" id="GO:0005634">
    <property type="term" value="C:nucleus"/>
    <property type="evidence" value="ECO:0007669"/>
    <property type="project" value="UniProtKB-SubCell"/>
</dbReference>
<protein>
    <recommendedName>
        <fullName evidence="5">60S ribosomal export protein NMD3</fullName>
    </recommendedName>
</protein>
<keyword evidence="7" id="KW-0963">Cytoplasm</keyword>
<dbReference type="InterPro" id="IPR048898">
    <property type="entry name" value="OB_NMD3"/>
</dbReference>
<dbReference type="Pfam" id="PF00443">
    <property type="entry name" value="UCH"/>
    <property type="match status" value="1"/>
</dbReference>
<dbReference type="Pfam" id="PF00581">
    <property type="entry name" value="Rhodanese"/>
    <property type="match status" value="1"/>
</dbReference>
<evidence type="ECO:0000256" key="9">
    <source>
        <dbReference type="ARBA" id="ARBA00023242"/>
    </source>
</evidence>
<gene>
    <name evidence="12" type="ORF">BYL167_LOCUS2126</name>
</gene>
<dbReference type="GO" id="GO:0016579">
    <property type="term" value="P:protein deubiquitination"/>
    <property type="evidence" value="ECO:0007669"/>
    <property type="project" value="InterPro"/>
</dbReference>
<dbReference type="PROSITE" id="PS00972">
    <property type="entry name" value="USP_1"/>
    <property type="match status" value="1"/>
</dbReference>
<dbReference type="SMART" id="SM00450">
    <property type="entry name" value="RHOD"/>
    <property type="match status" value="1"/>
</dbReference>
<organism evidence="12 13">
    <name type="scientific">Rotaria magnacalcarata</name>
    <dbReference type="NCBI Taxonomy" id="392030"/>
    <lineage>
        <taxon>Eukaryota</taxon>
        <taxon>Metazoa</taxon>
        <taxon>Spiralia</taxon>
        <taxon>Gnathifera</taxon>
        <taxon>Rotifera</taxon>
        <taxon>Eurotatoria</taxon>
        <taxon>Bdelloidea</taxon>
        <taxon>Philodinida</taxon>
        <taxon>Philodinidae</taxon>
        <taxon>Rotaria</taxon>
    </lineage>
</organism>
<evidence type="ECO:0000259" key="10">
    <source>
        <dbReference type="PROSITE" id="PS50206"/>
    </source>
</evidence>
<dbReference type="Gene3D" id="3.90.70.10">
    <property type="entry name" value="Cysteine proteinases"/>
    <property type="match status" value="1"/>
</dbReference>
<dbReference type="InterPro" id="IPR015063">
    <property type="entry name" value="USP8_dimer"/>
</dbReference>
<evidence type="ECO:0000256" key="7">
    <source>
        <dbReference type="ARBA" id="ARBA00022490"/>
    </source>
</evidence>
<evidence type="ECO:0000256" key="3">
    <source>
        <dbReference type="ARBA" id="ARBA00004496"/>
    </source>
</evidence>
<dbReference type="AlphaFoldDB" id="A0A8S2IXR1"/>
<dbReference type="SUPFAM" id="SSF52821">
    <property type="entry name" value="Rhodanese/Cell cycle control phosphatase"/>
    <property type="match status" value="1"/>
</dbReference>
<dbReference type="GO" id="GO:0004843">
    <property type="term" value="F:cysteine-type deubiquitinase activity"/>
    <property type="evidence" value="ECO:0007669"/>
    <property type="project" value="InterPro"/>
</dbReference>
<dbReference type="InterPro" id="IPR028889">
    <property type="entry name" value="USP"/>
</dbReference>
<evidence type="ECO:0000256" key="5">
    <source>
        <dbReference type="ARBA" id="ARBA00017035"/>
    </source>
</evidence>
<evidence type="ECO:0000313" key="12">
    <source>
        <dbReference type="EMBL" id="CAF3784830.1"/>
    </source>
</evidence>
<dbReference type="Proteomes" id="UP000681967">
    <property type="component" value="Unassembled WGS sequence"/>
</dbReference>
<dbReference type="Pfam" id="PF08969">
    <property type="entry name" value="USP8_dimer"/>
    <property type="match status" value="1"/>
</dbReference>
<dbReference type="Gene3D" id="1.20.58.80">
    <property type="entry name" value="Phosphotransferase system, lactose/cellobiose-type IIA subunit"/>
    <property type="match status" value="1"/>
</dbReference>
<dbReference type="SUPFAM" id="SSF54001">
    <property type="entry name" value="Cysteine proteinases"/>
    <property type="match status" value="1"/>
</dbReference>
<feature type="domain" description="USP" evidence="11">
    <location>
        <begin position="962"/>
        <end position="1198"/>
    </location>
</feature>
<comment type="subcellular location">
    <subcellularLocation>
        <location evidence="3">Cytoplasm</location>
    </subcellularLocation>
    <subcellularLocation>
        <location evidence="2">Nucleus</location>
    </subcellularLocation>
</comment>
<evidence type="ECO:0000256" key="1">
    <source>
        <dbReference type="ARBA" id="ARBA00002269"/>
    </source>
</evidence>
<comment type="caution">
    <text evidence="12">The sequence shown here is derived from an EMBL/GenBank/DDBJ whole genome shotgun (WGS) entry which is preliminary data.</text>
</comment>
<dbReference type="PROSITE" id="PS50235">
    <property type="entry name" value="USP_3"/>
    <property type="match status" value="1"/>
</dbReference>
<dbReference type="InterPro" id="IPR007064">
    <property type="entry name" value="Nmd3_N"/>
</dbReference>
<dbReference type="PANTHER" id="PTHR12746:SF2">
    <property type="entry name" value="60S RIBOSOMAL EXPORT PROTEIN NMD3"/>
    <property type="match status" value="1"/>
</dbReference>
<evidence type="ECO:0000256" key="8">
    <source>
        <dbReference type="ARBA" id="ARBA00022927"/>
    </source>
</evidence>
<dbReference type="Gene3D" id="3.40.250.10">
    <property type="entry name" value="Rhodanese-like domain"/>
    <property type="match status" value="1"/>
</dbReference>
<dbReference type="GO" id="GO:0043023">
    <property type="term" value="F:ribosomal large subunit binding"/>
    <property type="evidence" value="ECO:0007669"/>
    <property type="project" value="InterPro"/>
</dbReference>
<dbReference type="InterPro" id="IPR036873">
    <property type="entry name" value="Rhodanese-like_dom_sf"/>
</dbReference>
<feature type="domain" description="Rhodanese" evidence="10">
    <location>
        <begin position="562"/>
        <end position="684"/>
    </location>
</feature>
<dbReference type="PANTHER" id="PTHR12746">
    <property type="entry name" value="NONSENSE-MEDIATED MRNA DECAY PROTEIN 3"/>
    <property type="match status" value="1"/>
</dbReference>
<keyword evidence="6" id="KW-0813">Transport</keyword>
<dbReference type="InterPro" id="IPR001394">
    <property type="entry name" value="Peptidase_C19_UCH"/>
</dbReference>
<dbReference type="InterPro" id="IPR038765">
    <property type="entry name" value="Papain-like_cys_pep_sf"/>
</dbReference>
<comment type="function">
    <text evidence="1">Acts as an adapter for the XPO1/CRM1-mediated export of the 60S ribosomal subunit.</text>
</comment>
<dbReference type="PROSITE" id="PS50206">
    <property type="entry name" value="RHODANESE_3"/>
    <property type="match status" value="1"/>
</dbReference>
<dbReference type="InterPro" id="IPR018200">
    <property type="entry name" value="USP_CS"/>
</dbReference>
<dbReference type="GO" id="GO:0000055">
    <property type="term" value="P:ribosomal large subunit export from nucleus"/>
    <property type="evidence" value="ECO:0007669"/>
    <property type="project" value="TreeGrafter"/>
</dbReference>
<evidence type="ECO:0000256" key="4">
    <source>
        <dbReference type="ARBA" id="ARBA00009794"/>
    </source>
</evidence>
<dbReference type="GO" id="GO:0005737">
    <property type="term" value="C:cytoplasm"/>
    <property type="evidence" value="ECO:0007669"/>
    <property type="project" value="UniProtKB-SubCell"/>
</dbReference>
<dbReference type="EMBL" id="CAJOBH010000357">
    <property type="protein sequence ID" value="CAF3784830.1"/>
    <property type="molecule type" value="Genomic_DNA"/>
</dbReference>